<reference evidence="2 3" key="1">
    <citation type="submission" date="2018-08" db="EMBL/GenBank/DDBJ databases">
        <title>Flavobacterium tibetense sp. nov., isolated from a wetland YonghuCo on Tibetan Plateau.</title>
        <authorList>
            <person name="Phurbu D."/>
            <person name="Lu H."/>
            <person name="Xing P."/>
        </authorList>
    </citation>
    <scope>NUCLEOTIDE SEQUENCE [LARGE SCALE GENOMIC DNA]</scope>
    <source>
        <strain evidence="2 3">DJC</strain>
    </source>
</reference>
<sequence>MRRLAAILLCTCALPAFATDTGDADAKARAYAAQALASWAADPAIIAAVREQNTRHTALTQADIDQLDQAWMAELGKSVQPTISSVLTIPPSDLLRAQVEASAGLMTEVFVMDSLGLNVAASAATSDYWQGDEAKFNETYPKGAGAIHVSDVEFDESAQIYQIQVSFSLTDPADGAVIGAVTVGLNAEQL</sequence>
<dbReference type="Proteomes" id="UP000284547">
    <property type="component" value="Unassembled WGS sequence"/>
</dbReference>
<dbReference type="AlphaFoldDB" id="A0A411Z1N5"/>
<keyword evidence="1" id="KW-0732">Signal</keyword>
<name>A0A411Z1N5_9RHOB</name>
<dbReference type="OrthoDB" id="195732at2"/>
<accession>A0A411Z1N5</accession>
<evidence type="ECO:0000313" key="2">
    <source>
        <dbReference type="EMBL" id="RGP36942.1"/>
    </source>
</evidence>
<evidence type="ECO:0000313" key="3">
    <source>
        <dbReference type="Proteomes" id="UP000284547"/>
    </source>
</evidence>
<feature type="chain" id="PRO_5019510784" evidence="1">
    <location>
        <begin position="19"/>
        <end position="190"/>
    </location>
</feature>
<evidence type="ECO:0000256" key="1">
    <source>
        <dbReference type="SAM" id="SignalP"/>
    </source>
</evidence>
<gene>
    <name evidence="2" type="ORF">D1012_12390</name>
</gene>
<comment type="caution">
    <text evidence="2">The sequence shown here is derived from an EMBL/GenBank/DDBJ whole genome shotgun (WGS) entry which is preliminary data.</text>
</comment>
<feature type="signal peptide" evidence="1">
    <location>
        <begin position="1"/>
        <end position="18"/>
    </location>
</feature>
<dbReference type="CDD" id="cd18773">
    <property type="entry name" value="PDC1_HK_sensor"/>
    <property type="match status" value="1"/>
</dbReference>
<proteinExistence type="predicted"/>
<organism evidence="2 3">
    <name type="scientific">Pseudotabrizicola alkalilacus</name>
    <dbReference type="NCBI Taxonomy" id="2305252"/>
    <lineage>
        <taxon>Bacteria</taxon>
        <taxon>Pseudomonadati</taxon>
        <taxon>Pseudomonadota</taxon>
        <taxon>Alphaproteobacteria</taxon>
        <taxon>Rhodobacterales</taxon>
        <taxon>Paracoccaceae</taxon>
        <taxon>Pseudotabrizicola</taxon>
    </lineage>
</organism>
<keyword evidence="3" id="KW-1185">Reference proteome</keyword>
<dbReference type="EMBL" id="QWEY01000006">
    <property type="protein sequence ID" value="RGP36942.1"/>
    <property type="molecule type" value="Genomic_DNA"/>
</dbReference>
<protein>
    <submittedName>
        <fullName evidence="2">Uncharacterized protein</fullName>
    </submittedName>
</protein>
<dbReference type="RefSeq" id="WP_118152640.1">
    <property type="nucleotide sequence ID" value="NZ_QWEY01000006.1"/>
</dbReference>